<dbReference type="PIRSF" id="PIRSF006060">
    <property type="entry name" value="AA_transporter"/>
    <property type="match status" value="1"/>
</dbReference>
<evidence type="ECO:0000256" key="5">
    <source>
        <dbReference type="ARBA" id="ARBA00023136"/>
    </source>
</evidence>
<dbReference type="Gene3D" id="1.20.1740.10">
    <property type="entry name" value="Amino acid/polyamine transporter I"/>
    <property type="match status" value="1"/>
</dbReference>
<evidence type="ECO:0000256" key="4">
    <source>
        <dbReference type="ARBA" id="ARBA00022989"/>
    </source>
</evidence>
<comment type="caution">
    <text evidence="7">The sequence shown here is derived from an EMBL/GenBank/DDBJ whole genome shotgun (WGS) entry which is preliminary data.</text>
</comment>
<feature type="transmembrane region" description="Helical" evidence="6">
    <location>
        <begin position="94"/>
        <end position="116"/>
    </location>
</feature>
<feature type="transmembrane region" description="Helical" evidence="6">
    <location>
        <begin position="231"/>
        <end position="253"/>
    </location>
</feature>
<sequence length="529" mass="58063">MASQGAAGDLFQRKATGLLRGWSVRDAFIYAAFSINLITLGLFIFSYAPFIPEGSLILAVLLSGFYLVFQAVTYASLIAVMPRAGGDYVWQSRILGGGIGFVLAVTGWWFILWHWVPIYANILNVEVVAPVAYILGANGVAEFFNGSGGLFAASMFVAVFASVLISLGMRTYAKIQKFCFYVGLVGLALMLVLLAVHSNADFVAAFNEKAQAMFGVDDAYERTLQAGGAEFPAAAAFYPTLLLIPMVVFFNLWSNWGATLYGEVRGASDFRKNIYAMGGALISTTVVAAIMLLLFARTFGWDFYYAANNAYWAGEGVIPAWPYPGLLAAFFFDSPVLQLLLVGLLSLWFFGWCGTVFLSSTRVVFATAFDRVLPEAVSRTSRNGVPYVALLLMFIPSIPISYFYAFGEEFATWTLNATLVIATTFLGSAIAAAVLPWRRPDIYNASPISRYTVFGIPLVTVAAVMFAIFLLFCLYQWISRDVYGINNEASFIYLGILYGIAIVGYIAFRIIRRLQGIDLKMVYGEIPEE</sequence>
<keyword evidence="8" id="KW-1185">Reference proteome</keyword>
<dbReference type="InterPro" id="IPR050367">
    <property type="entry name" value="APC_superfamily"/>
</dbReference>
<dbReference type="RefSeq" id="WP_132688691.1">
    <property type="nucleotide sequence ID" value="NZ_SKBU01000006.1"/>
</dbReference>
<evidence type="ECO:0000313" key="7">
    <source>
        <dbReference type="EMBL" id="TCJ20090.1"/>
    </source>
</evidence>
<dbReference type="PANTHER" id="PTHR42770">
    <property type="entry name" value="AMINO ACID TRANSPORTER-RELATED"/>
    <property type="match status" value="1"/>
</dbReference>
<dbReference type="AlphaFoldDB" id="A0A4R1BQV8"/>
<dbReference type="GO" id="GO:0022857">
    <property type="term" value="F:transmembrane transporter activity"/>
    <property type="evidence" value="ECO:0007669"/>
    <property type="project" value="InterPro"/>
</dbReference>
<dbReference type="OrthoDB" id="138827at2"/>
<dbReference type="PANTHER" id="PTHR42770:SF7">
    <property type="entry name" value="MEMBRANE PROTEIN"/>
    <property type="match status" value="1"/>
</dbReference>
<dbReference type="GO" id="GO:0005886">
    <property type="term" value="C:plasma membrane"/>
    <property type="evidence" value="ECO:0007669"/>
    <property type="project" value="UniProtKB-SubCell"/>
</dbReference>
<protein>
    <submittedName>
        <fullName evidence="7">APC family permease</fullName>
    </submittedName>
</protein>
<evidence type="ECO:0000313" key="8">
    <source>
        <dbReference type="Proteomes" id="UP000295244"/>
    </source>
</evidence>
<name>A0A4R1BQV8_9ACTN</name>
<evidence type="ECO:0000256" key="3">
    <source>
        <dbReference type="ARBA" id="ARBA00022692"/>
    </source>
</evidence>
<feature type="transmembrane region" description="Helical" evidence="6">
    <location>
        <begin position="27"/>
        <end position="50"/>
    </location>
</feature>
<feature type="transmembrane region" description="Helical" evidence="6">
    <location>
        <begin position="385"/>
        <end position="404"/>
    </location>
</feature>
<feature type="transmembrane region" description="Helical" evidence="6">
    <location>
        <begin position="148"/>
        <end position="166"/>
    </location>
</feature>
<feature type="transmembrane region" description="Helical" evidence="6">
    <location>
        <begin position="178"/>
        <end position="196"/>
    </location>
</feature>
<organism evidence="7 8">
    <name type="scientific">Rubrobacter taiwanensis</name>
    <dbReference type="NCBI Taxonomy" id="185139"/>
    <lineage>
        <taxon>Bacteria</taxon>
        <taxon>Bacillati</taxon>
        <taxon>Actinomycetota</taxon>
        <taxon>Rubrobacteria</taxon>
        <taxon>Rubrobacterales</taxon>
        <taxon>Rubrobacteraceae</taxon>
        <taxon>Rubrobacter</taxon>
    </lineage>
</organism>
<dbReference type="InterPro" id="IPR002293">
    <property type="entry name" value="AA/rel_permease1"/>
</dbReference>
<keyword evidence="5 6" id="KW-0472">Membrane</keyword>
<feature type="transmembrane region" description="Helical" evidence="6">
    <location>
        <begin position="410"/>
        <end position="435"/>
    </location>
</feature>
<gene>
    <name evidence="7" type="ORF">E0L93_03875</name>
</gene>
<feature type="transmembrane region" description="Helical" evidence="6">
    <location>
        <begin position="490"/>
        <end position="511"/>
    </location>
</feature>
<comment type="subcellular location">
    <subcellularLocation>
        <location evidence="1">Cell membrane</location>
        <topology evidence="1">Multi-pass membrane protein</topology>
    </subcellularLocation>
</comment>
<dbReference type="Proteomes" id="UP000295244">
    <property type="component" value="Unassembled WGS sequence"/>
</dbReference>
<dbReference type="Pfam" id="PF13520">
    <property type="entry name" value="AA_permease_2"/>
    <property type="match status" value="1"/>
</dbReference>
<keyword evidence="2" id="KW-1003">Cell membrane</keyword>
<feature type="transmembrane region" description="Helical" evidence="6">
    <location>
        <begin position="456"/>
        <end position="478"/>
    </location>
</feature>
<keyword evidence="4 6" id="KW-1133">Transmembrane helix</keyword>
<proteinExistence type="predicted"/>
<keyword evidence="3 6" id="KW-0812">Transmembrane</keyword>
<accession>A0A4R1BQV8</accession>
<dbReference type="EMBL" id="SKBU01000006">
    <property type="protein sequence ID" value="TCJ20090.1"/>
    <property type="molecule type" value="Genomic_DNA"/>
</dbReference>
<evidence type="ECO:0000256" key="6">
    <source>
        <dbReference type="SAM" id="Phobius"/>
    </source>
</evidence>
<evidence type="ECO:0000256" key="2">
    <source>
        <dbReference type="ARBA" id="ARBA00022475"/>
    </source>
</evidence>
<reference evidence="7 8" key="1">
    <citation type="submission" date="2019-03" db="EMBL/GenBank/DDBJ databases">
        <title>Whole genome sequence of a novel Rubrobacter taiwanensis strain, isolated from Yellowstone National Park.</title>
        <authorList>
            <person name="Freed S."/>
            <person name="Ramaley R.F."/>
            <person name="Kyndt J.A."/>
        </authorList>
    </citation>
    <scope>NUCLEOTIDE SEQUENCE [LARGE SCALE GENOMIC DNA]</scope>
    <source>
        <strain evidence="7 8">Yellowstone</strain>
    </source>
</reference>
<feature type="transmembrane region" description="Helical" evidence="6">
    <location>
        <begin position="274"/>
        <end position="296"/>
    </location>
</feature>
<evidence type="ECO:0000256" key="1">
    <source>
        <dbReference type="ARBA" id="ARBA00004651"/>
    </source>
</evidence>
<feature type="transmembrane region" description="Helical" evidence="6">
    <location>
        <begin position="56"/>
        <end position="82"/>
    </location>
</feature>
<feature type="transmembrane region" description="Helical" evidence="6">
    <location>
        <begin position="336"/>
        <end position="365"/>
    </location>
</feature>